<evidence type="ECO:0000313" key="5">
    <source>
        <dbReference type="Proteomes" id="UP000002282"/>
    </source>
</evidence>
<dbReference type="GO" id="GO:0003723">
    <property type="term" value="F:RNA binding"/>
    <property type="evidence" value="ECO:0007669"/>
    <property type="project" value="UniProtKB-UniRule"/>
</dbReference>
<dbReference type="OrthoDB" id="3800936at2759"/>
<keyword evidence="5" id="KW-1185">Reference proteome</keyword>
<evidence type="ECO:0000256" key="2">
    <source>
        <dbReference type="PROSITE-ProRule" id="PRU00176"/>
    </source>
</evidence>
<accession>B4PGJ1</accession>
<dbReference type="GO" id="GO:0005737">
    <property type="term" value="C:cytoplasm"/>
    <property type="evidence" value="ECO:0007669"/>
    <property type="project" value="EnsemblMetazoa"/>
</dbReference>
<dbReference type="AlphaFoldDB" id="B4PGJ1"/>
<dbReference type="PhylomeDB" id="B4PGJ1"/>
<evidence type="ECO:0000256" key="1">
    <source>
        <dbReference type="ARBA" id="ARBA00022884"/>
    </source>
</evidence>
<dbReference type="InterPro" id="IPR000504">
    <property type="entry name" value="RRM_dom"/>
</dbReference>
<proteinExistence type="predicted"/>
<dbReference type="GO" id="GO:0098730">
    <property type="term" value="P:male germline stem cell symmetric division"/>
    <property type="evidence" value="ECO:0007669"/>
    <property type="project" value="EnsemblMetazoa"/>
</dbReference>
<dbReference type="SMR" id="B4PGJ1"/>
<evidence type="ECO:0000313" key="4">
    <source>
        <dbReference type="EMBL" id="EDW93209.1"/>
    </source>
</evidence>
<dbReference type="HOGENOM" id="CLU_078619_0_0_1"/>
<dbReference type="Proteomes" id="UP000002282">
    <property type="component" value="Chromosome 3L"/>
</dbReference>
<reference evidence="4 5" key="1">
    <citation type="journal article" date="2007" name="Nature">
        <title>Evolution of genes and genomes on the Drosophila phylogeny.</title>
        <authorList>
            <consortium name="Drosophila 12 Genomes Consortium"/>
            <person name="Clark A.G."/>
            <person name="Eisen M.B."/>
            <person name="Smith D.R."/>
            <person name="Bergman C.M."/>
            <person name="Oliver B."/>
            <person name="Markow T.A."/>
            <person name="Kaufman T.C."/>
            <person name="Kellis M."/>
            <person name="Gelbart W."/>
            <person name="Iyer V.N."/>
            <person name="Pollard D.A."/>
            <person name="Sackton T.B."/>
            <person name="Larracuente A.M."/>
            <person name="Singh N.D."/>
            <person name="Abad J.P."/>
            <person name="Abt D.N."/>
            <person name="Adryan B."/>
            <person name="Aguade M."/>
            <person name="Akashi H."/>
            <person name="Anderson W.W."/>
            <person name="Aquadro C.F."/>
            <person name="Ardell D.H."/>
            <person name="Arguello R."/>
            <person name="Artieri C.G."/>
            <person name="Barbash D.A."/>
            <person name="Barker D."/>
            <person name="Barsanti P."/>
            <person name="Batterham P."/>
            <person name="Batzoglou S."/>
            <person name="Begun D."/>
            <person name="Bhutkar A."/>
            <person name="Blanco E."/>
            <person name="Bosak S.A."/>
            <person name="Bradley R.K."/>
            <person name="Brand A.D."/>
            <person name="Brent M.R."/>
            <person name="Brooks A.N."/>
            <person name="Brown R.H."/>
            <person name="Butlin R.K."/>
            <person name="Caggese C."/>
            <person name="Calvi B.R."/>
            <person name="Bernardo de Carvalho A."/>
            <person name="Caspi A."/>
            <person name="Castrezana S."/>
            <person name="Celniker S.E."/>
            <person name="Chang J.L."/>
            <person name="Chapple C."/>
            <person name="Chatterji S."/>
            <person name="Chinwalla A."/>
            <person name="Civetta A."/>
            <person name="Clifton S.W."/>
            <person name="Comeron J.M."/>
            <person name="Costello J.C."/>
            <person name="Coyne J.A."/>
            <person name="Daub J."/>
            <person name="David R.G."/>
            <person name="Delcher A.L."/>
            <person name="Delehaunty K."/>
            <person name="Do C.B."/>
            <person name="Ebling H."/>
            <person name="Edwards K."/>
            <person name="Eickbush T."/>
            <person name="Evans J.D."/>
            <person name="Filipski A."/>
            <person name="Findeiss S."/>
            <person name="Freyhult E."/>
            <person name="Fulton L."/>
            <person name="Fulton R."/>
            <person name="Garcia A.C."/>
            <person name="Gardiner A."/>
            <person name="Garfield D.A."/>
            <person name="Garvin B.E."/>
            <person name="Gibson G."/>
            <person name="Gilbert D."/>
            <person name="Gnerre S."/>
            <person name="Godfrey J."/>
            <person name="Good R."/>
            <person name="Gotea V."/>
            <person name="Gravely B."/>
            <person name="Greenberg A.J."/>
            <person name="Griffiths-Jones S."/>
            <person name="Gross S."/>
            <person name="Guigo R."/>
            <person name="Gustafson E.A."/>
            <person name="Haerty W."/>
            <person name="Hahn M.W."/>
            <person name="Halligan D.L."/>
            <person name="Halpern A.L."/>
            <person name="Halter G.M."/>
            <person name="Han M.V."/>
            <person name="Heger A."/>
            <person name="Hillier L."/>
            <person name="Hinrichs A.S."/>
            <person name="Holmes I."/>
            <person name="Hoskins R.A."/>
            <person name="Hubisz M.J."/>
            <person name="Hultmark D."/>
            <person name="Huntley M.A."/>
            <person name="Jaffe D.B."/>
            <person name="Jagadeeshan S."/>
            <person name="Jeck W.R."/>
            <person name="Johnson J."/>
            <person name="Jones C.D."/>
            <person name="Jordan W.C."/>
            <person name="Karpen G.H."/>
            <person name="Kataoka E."/>
            <person name="Keightley P.D."/>
            <person name="Kheradpour P."/>
            <person name="Kirkness E.F."/>
            <person name="Koerich L.B."/>
            <person name="Kristiansen K."/>
            <person name="Kudrna D."/>
            <person name="Kulathinal R.J."/>
            <person name="Kumar S."/>
            <person name="Kwok R."/>
            <person name="Lander E."/>
            <person name="Langley C.H."/>
            <person name="Lapoint R."/>
            <person name="Lazzaro B.P."/>
            <person name="Lee S.J."/>
            <person name="Levesque L."/>
            <person name="Li R."/>
            <person name="Lin C.F."/>
            <person name="Lin M.F."/>
            <person name="Lindblad-Toh K."/>
            <person name="Llopart A."/>
            <person name="Long M."/>
            <person name="Low L."/>
            <person name="Lozovsky E."/>
            <person name="Lu J."/>
            <person name="Luo M."/>
            <person name="Machado C.A."/>
            <person name="Makalowski W."/>
            <person name="Marzo M."/>
            <person name="Matsuda M."/>
            <person name="Matzkin L."/>
            <person name="McAllister B."/>
            <person name="McBride C.S."/>
            <person name="McKernan B."/>
            <person name="McKernan K."/>
            <person name="Mendez-Lago M."/>
            <person name="Minx P."/>
            <person name="Mollenhauer M.U."/>
            <person name="Montooth K."/>
            <person name="Mount S.M."/>
            <person name="Mu X."/>
            <person name="Myers E."/>
            <person name="Negre B."/>
            <person name="Newfeld S."/>
            <person name="Nielsen R."/>
            <person name="Noor M.A."/>
            <person name="O'Grady P."/>
            <person name="Pachter L."/>
            <person name="Papaceit M."/>
            <person name="Parisi M.J."/>
            <person name="Parisi M."/>
            <person name="Parts L."/>
            <person name="Pedersen J.S."/>
            <person name="Pesole G."/>
            <person name="Phillippy A.M."/>
            <person name="Ponting C.P."/>
            <person name="Pop M."/>
            <person name="Porcelli D."/>
            <person name="Powell J.R."/>
            <person name="Prohaska S."/>
            <person name="Pruitt K."/>
            <person name="Puig M."/>
            <person name="Quesneville H."/>
            <person name="Ram K.R."/>
            <person name="Rand D."/>
            <person name="Rasmussen M.D."/>
            <person name="Reed L.K."/>
            <person name="Reenan R."/>
            <person name="Reily A."/>
            <person name="Remington K.A."/>
            <person name="Rieger T.T."/>
            <person name="Ritchie M.G."/>
            <person name="Robin C."/>
            <person name="Rogers Y.H."/>
            <person name="Rohde C."/>
            <person name="Rozas J."/>
            <person name="Rubenfield M.J."/>
            <person name="Ruiz A."/>
            <person name="Russo S."/>
            <person name="Salzberg S.L."/>
            <person name="Sanchez-Gracia A."/>
            <person name="Saranga D.J."/>
            <person name="Sato H."/>
            <person name="Schaeffer S.W."/>
            <person name="Schatz M.C."/>
            <person name="Schlenke T."/>
            <person name="Schwartz R."/>
            <person name="Segarra C."/>
            <person name="Singh R.S."/>
            <person name="Sirot L."/>
            <person name="Sirota M."/>
            <person name="Sisneros N.B."/>
            <person name="Smith C.D."/>
            <person name="Smith T.F."/>
            <person name="Spieth J."/>
            <person name="Stage D.E."/>
            <person name="Stark A."/>
            <person name="Stephan W."/>
            <person name="Strausberg R.L."/>
            <person name="Strempel S."/>
            <person name="Sturgill D."/>
            <person name="Sutton G."/>
            <person name="Sutton G.G."/>
            <person name="Tao W."/>
            <person name="Teichmann S."/>
            <person name="Tobari Y.N."/>
            <person name="Tomimura Y."/>
            <person name="Tsolas J.M."/>
            <person name="Valente V.L."/>
            <person name="Venter E."/>
            <person name="Venter J.C."/>
            <person name="Vicario S."/>
            <person name="Vieira F.G."/>
            <person name="Vilella A.J."/>
            <person name="Villasante A."/>
            <person name="Walenz B."/>
            <person name="Wang J."/>
            <person name="Wasserman M."/>
            <person name="Watts T."/>
            <person name="Wilson D."/>
            <person name="Wilson R.K."/>
            <person name="Wing R.A."/>
            <person name="Wolfner M.F."/>
            <person name="Wong A."/>
            <person name="Wong G.K."/>
            <person name="Wu C.I."/>
            <person name="Wu G."/>
            <person name="Yamamoto D."/>
            <person name="Yang H.P."/>
            <person name="Yang S.P."/>
            <person name="Yorke J.A."/>
            <person name="Yoshida K."/>
            <person name="Zdobnov E."/>
            <person name="Zhang P."/>
            <person name="Zhang Y."/>
            <person name="Zimin A.V."/>
            <person name="Baldwin J."/>
            <person name="Abdouelleil A."/>
            <person name="Abdulkadir J."/>
            <person name="Abebe A."/>
            <person name="Abera B."/>
            <person name="Abreu J."/>
            <person name="Acer S.C."/>
            <person name="Aftuck L."/>
            <person name="Alexander A."/>
            <person name="An P."/>
            <person name="Anderson E."/>
            <person name="Anderson S."/>
            <person name="Arachi H."/>
            <person name="Azer M."/>
            <person name="Bachantsang P."/>
            <person name="Barry A."/>
            <person name="Bayul T."/>
            <person name="Berlin A."/>
            <person name="Bessette D."/>
            <person name="Bloom T."/>
            <person name="Blye J."/>
            <person name="Boguslavskiy L."/>
            <person name="Bonnet C."/>
            <person name="Boukhgalter B."/>
            <person name="Bourzgui I."/>
            <person name="Brown A."/>
            <person name="Cahill P."/>
            <person name="Channer S."/>
            <person name="Cheshatsang Y."/>
            <person name="Chuda L."/>
            <person name="Citroen M."/>
            <person name="Collymore A."/>
            <person name="Cooke P."/>
            <person name="Costello M."/>
            <person name="D'Aco K."/>
            <person name="Daza R."/>
            <person name="De Haan G."/>
            <person name="DeGray S."/>
            <person name="DeMaso C."/>
            <person name="Dhargay N."/>
            <person name="Dooley K."/>
            <person name="Dooley E."/>
            <person name="Doricent M."/>
            <person name="Dorje P."/>
            <person name="Dorjee K."/>
            <person name="Dupes A."/>
            <person name="Elong R."/>
            <person name="Falk J."/>
            <person name="Farina A."/>
            <person name="Faro S."/>
            <person name="Ferguson D."/>
            <person name="Fisher S."/>
            <person name="Foley C.D."/>
            <person name="Franke A."/>
            <person name="Friedrich D."/>
            <person name="Gadbois L."/>
            <person name="Gearin G."/>
            <person name="Gearin C.R."/>
            <person name="Giannoukos G."/>
            <person name="Goode T."/>
            <person name="Graham J."/>
            <person name="Grandbois E."/>
            <person name="Grewal S."/>
            <person name="Gyaltsen K."/>
            <person name="Hafez N."/>
            <person name="Hagos B."/>
            <person name="Hall J."/>
            <person name="Henson C."/>
            <person name="Hollinger A."/>
            <person name="Honan T."/>
            <person name="Huard M.D."/>
            <person name="Hughes L."/>
            <person name="Hurhula B."/>
            <person name="Husby M.E."/>
            <person name="Kamat A."/>
            <person name="Kanga B."/>
            <person name="Kashin S."/>
            <person name="Khazanovich D."/>
            <person name="Kisner P."/>
            <person name="Lance K."/>
            <person name="Lara M."/>
            <person name="Lee W."/>
            <person name="Lennon N."/>
            <person name="Letendre F."/>
            <person name="LeVine R."/>
            <person name="Lipovsky A."/>
            <person name="Liu X."/>
            <person name="Liu J."/>
            <person name="Liu S."/>
            <person name="Lokyitsang T."/>
            <person name="Lokyitsang Y."/>
            <person name="Lubonja R."/>
            <person name="Lui A."/>
            <person name="MacDonald P."/>
            <person name="Magnisalis V."/>
            <person name="Maru K."/>
            <person name="Matthews C."/>
            <person name="McCusker W."/>
            <person name="McDonough S."/>
            <person name="Mehta T."/>
            <person name="Meldrim J."/>
            <person name="Meneus L."/>
            <person name="Mihai O."/>
            <person name="Mihalev A."/>
            <person name="Mihova T."/>
            <person name="Mittelman R."/>
            <person name="Mlenga V."/>
            <person name="Montmayeur A."/>
            <person name="Mulrain L."/>
            <person name="Navidi A."/>
            <person name="Naylor J."/>
            <person name="Negash T."/>
            <person name="Nguyen T."/>
            <person name="Nguyen N."/>
            <person name="Nicol R."/>
            <person name="Norbu C."/>
            <person name="Norbu N."/>
            <person name="Novod N."/>
            <person name="O'Neill B."/>
            <person name="Osman S."/>
            <person name="Markiewicz E."/>
            <person name="Oyono O.L."/>
            <person name="Patti C."/>
            <person name="Phunkhang P."/>
            <person name="Pierre F."/>
            <person name="Priest M."/>
            <person name="Raghuraman S."/>
            <person name="Rege F."/>
            <person name="Reyes R."/>
            <person name="Rise C."/>
            <person name="Rogov P."/>
            <person name="Ross K."/>
            <person name="Ryan E."/>
            <person name="Settipalli S."/>
            <person name="Shea T."/>
            <person name="Sherpa N."/>
            <person name="Shi L."/>
            <person name="Shih D."/>
            <person name="Sparrow T."/>
            <person name="Spaulding J."/>
            <person name="Stalker J."/>
            <person name="Stange-Thomann N."/>
            <person name="Stavropoulos S."/>
            <person name="Stone C."/>
            <person name="Strader C."/>
            <person name="Tesfaye S."/>
            <person name="Thomson T."/>
            <person name="Thoulutsang Y."/>
            <person name="Thoulutsang D."/>
            <person name="Topham K."/>
            <person name="Topping I."/>
            <person name="Tsamla T."/>
            <person name="Vassiliev H."/>
            <person name="Vo A."/>
            <person name="Wangchuk T."/>
            <person name="Wangdi T."/>
            <person name="Weiand M."/>
            <person name="Wilkinson J."/>
            <person name="Wilson A."/>
            <person name="Yadav S."/>
            <person name="Young G."/>
            <person name="Yu Q."/>
            <person name="Zembek L."/>
            <person name="Zhong D."/>
            <person name="Zimmer A."/>
            <person name="Zwirko Z."/>
            <person name="Jaffe D.B."/>
            <person name="Alvarez P."/>
            <person name="Brockman W."/>
            <person name="Butler J."/>
            <person name="Chin C."/>
            <person name="Gnerre S."/>
            <person name="Grabherr M."/>
            <person name="Kleber M."/>
            <person name="Mauceli E."/>
            <person name="MacCallum I."/>
        </authorList>
    </citation>
    <scope>NUCLEOTIDE SEQUENCE [LARGE SCALE GENOMIC DNA]</scope>
    <source>
        <strain evidence="5">Tai18E2 / Tucson 14021-0261.01</strain>
    </source>
</reference>
<dbReference type="KEGG" id="dya:Dyak_GE21325"/>
<name>B4PGJ1_DROYA</name>
<dbReference type="PROSITE" id="PS50102">
    <property type="entry name" value="RRM"/>
    <property type="match status" value="1"/>
</dbReference>
<dbReference type="InterPro" id="IPR035979">
    <property type="entry name" value="RBD_domain_sf"/>
</dbReference>
<dbReference type="EMBL" id="CM000159">
    <property type="protein sequence ID" value="EDW93209.1"/>
    <property type="molecule type" value="Genomic_DNA"/>
</dbReference>
<dbReference type="GO" id="GO:0017148">
    <property type="term" value="P:negative regulation of translation"/>
    <property type="evidence" value="ECO:0007669"/>
    <property type="project" value="EnsemblMetazoa"/>
</dbReference>
<keyword evidence="1 2" id="KW-0694">RNA-binding</keyword>
<reference evidence="4 5" key="2">
    <citation type="journal article" date="2007" name="PLoS Biol.">
        <title>Principles of genome evolution in the Drosophila melanogaster species group.</title>
        <authorList>
            <person name="Ranz J.M."/>
            <person name="Maurin D."/>
            <person name="Chan Y.S."/>
            <person name="von Grotthuss M."/>
            <person name="Hillier L.W."/>
            <person name="Roote J."/>
            <person name="Ashburner M."/>
            <person name="Bergman C.M."/>
        </authorList>
    </citation>
    <scope>NUCLEOTIDE SEQUENCE [LARGE SCALE GENOMIC DNA]</scope>
    <source>
        <strain evidence="5">Tai18E2 / Tucson 14021-0261.01</strain>
    </source>
</reference>
<dbReference type="OMA" id="LRPWQVY"/>
<sequence>MDFESKYCISHLNGTISITTRKVLDENQKSLLEDGEGELFLTCLTKDQRCSPERLLELASELGDVYLLRYKIDFSGKSRGYAYLQYINAPLKEAALEYLPMRFRKLHLPIKVHASMNNRELVLSGVESSLRPWQVYQEMLEIHPFSNLRVYEYQLDTFLYIFGYRNSDTAASAHKRVRNAIRKFGTHASIAWLSQEHILSRVQGSSCFHQELSQNLTQRGCFKF</sequence>
<protein>
    <recommendedName>
        <fullName evidence="3">RRM domain-containing protein</fullName>
    </recommendedName>
</protein>
<gene>
    <name evidence="4" type="primary">Dyak\GE21325</name>
    <name evidence="4" type="synonym">dyak_GLEANR_5093</name>
    <name evidence="4" type="synonym">GE21325</name>
    <name evidence="4" type="ORF">Dyak_GE21325</name>
</gene>
<organism evidence="4 5">
    <name type="scientific">Drosophila yakuba</name>
    <name type="common">Fruit fly</name>
    <dbReference type="NCBI Taxonomy" id="7245"/>
    <lineage>
        <taxon>Eukaryota</taxon>
        <taxon>Metazoa</taxon>
        <taxon>Ecdysozoa</taxon>
        <taxon>Arthropoda</taxon>
        <taxon>Hexapoda</taxon>
        <taxon>Insecta</taxon>
        <taxon>Pterygota</taxon>
        <taxon>Neoptera</taxon>
        <taxon>Endopterygota</taxon>
        <taxon>Diptera</taxon>
        <taxon>Brachycera</taxon>
        <taxon>Muscomorpha</taxon>
        <taxon>Ephydroidea</taxon>
        <taxon>Drosophilidae</taxon>
        <taxon>Drosophila</taxon>
        <taxon>Sophophora</taxon>
    </lineage>
</organism>
<evidence type="ECO:0000259" key="3">
    <source>
        <dbReference type="PROSITE" id="PS50102"/>
    </source>
</evidence>
<dbReference type="eggNOG" id="KOG0117">
    <property type="taxonomic scope" value="Eukaryota"/>
</dbReference>
<feature type="domain" description="RRM" evidence="3">
    <location>
        <begin position="37"/>
        <end position="128"/>
    </location>
</feature>
<dbReference type="SUPFAM" id="SSF54928">
    <property type="entry name" value="RNA-binding domain, RBD"/>
    <property type="match status" value="1"/>
</dbReference>